<keyword evidence="8" id="KW-0460">Magnesium</keyword>
<sequence length="124" mass="13993">MTNTIVNKFLLVAGFASLLHAAYSAAHYRTYLRLIEQEFTKLPLDIVVQIVVSLILVIYNVIQIVGNFKEIRATVDMQAKSWDTLGNFPSFYSFNHRGRALSATYVPEEESFEGSSKSKLDLNS</sequence>
<dbReference type="PANTHER" id="PTHR21181:SF7">
    <property type="entry name" value="ER MEMBRANE PROTEIN COMPLEX SUBUNIT 5"/>
    <property type="match status" value="1"/>
</dbReference>
<protein>
    <recommendedName>
        <fullName evidence="8">Membrane magnesium transporter</fullName>
    </recommendedName>
</protein>
<evidence type="ECO:0000256" key="7">
    <source>
        <dbReference type="ARBA" id="ARBA00023136"/>
    </source>
</evidence>
<feature type="transmembrane region" description="Helical" evidence="8">
    <location>
        <begin position="42"/>
        <end position="62"/>
    </location>
</feature>
<reference evidence="9" key="1">
    <citation type="submission" date="2017-01" db="EMBL/GenBank/DDBJ databases">
        <title>An insight into the sialome and mialome of the horn fly, Haematobia irritans.</title>
        <authorList>
            <person name="Breijo M."/>
            <person name="Boiani M."/>
            <person name="Ures X."/>
            <person name="Rocha S."/>
            <person name="Sequeira M."/>
            <person name="Ribeiro J.M."/>
        </authorList>
    </citation>
    <scope>NUCLEOTIDE SEQUENCE</scope>
</reference>
<evidence type="ECO:0000256" key="6">
    <source>
        <dbReference type="ARBA" id="ARBA00022989"/>
    </source>
</evidence>
<keyword evidence="7 8" id="KW-0472">Membrane</keyword>
<comment type="subunit">
    <text evidence="3">Component of the ER membrane protein complex (EMC).</text>
</comment>
<organism evidence="9">
    <name type="scientific">Haematobia irritans</name>
    <name type="common">Horn fly</name>
    <name type="synonym">Conops irritans</name>
    <dbReference type="NCBI Taxonomy" id="7368"/>
    <lineage>
        <taxon>Eukaryota</taxon>
        <taxon>Metazoa</taxon>
        <taxon>Ecdysozoa</taxon>
        <taxon>Arthropoda</taxon>
        <taxon>Hexapoda</taxon>
        <taxon>Insecta</taxon>
        <taxon>Pterygota</taxon>
        <taxon>Neoptera</taxon>
        <taxon>Endopterygota</taxon>
        <taxon>Diptera</taxon>
        <taxon>Brachycera</taxon>
        <taxon>Muscomorpha</taxon>
        <taxon>Muscoidea</taxon>
        <taxon>Muscidae</taxon>
        <taxon>Haematobia</taxon>
    </lineage>
</organism>
<evidence type="ECO:0000256" key="3">
    <source>
        <dbReference type="ARBA" id="ARBA00011276"/>
    </source>
</evidence>
<dbReference type="InterPro" id="IPR018937">
    <property type="entry name" value="MMgT"/>
</dbReference>
<evidence type="ECO:0000256" key="5">
    <source>
        <dbReference type="ARBA" id="ARBA00022824"/>
    </source>
</evidence>
<comment type="caution">
    <text evidence="8">Lacks conserved residue(s) required for the propagation of feature annotation.</text>
</comment>
<dbReference type="AlphaFoldDB" id="A0A1L8EIB7"/>
<proteinExistence type="inferred from homology"/>
<evidence type="ECO:0000256" key="4">
    <source>
        <dbReference type="ARBA" id="ARBA00022692"/>
    </source>
</evidence>
<accession>A0A1L8EIB7</accession>
<keyword evidence="8" id="KW-0967">Endosome</keyword>
<evidence type="ECO:0000256" key="2">
    <source>
        <dbReference type="ARBA" id="ARBA00006109"/>
    </source>
</evidence>
<keyword evidence="8" id="KW-0333">Golgi apparatus</keyword>
<evidence type="ECO:0000256" key="8">
    <source>
        <dbReference type="RuleBase" id="RU367002"/>
    </source>
</evidence>
<evidence type="ECO:0000256" key="1">
    <source>
        <dbReference type="ARBA" id="ARBA00004477"/>
    </source>
</evidence>
<evidence type="ECO:0000313" key="9">
    <source>
        <dbReference type="EMBL" id="JAV18408.1"/>
    </source>
</evidence>
<dbReference type="GO" id="GO:0000139">
    <property type="term" value="C:Golgi membrane"/>
    <property type="evidence" value="ECO:0007669"/>
    <property type="project" value="UniProtKB-SubCell"/>
</dbReference>
<dbReference type="PANTHER" id="PTHR21181">
    <property type="match status" value="1"/>
</dbReference>
<keyword evidence="8" id="KW-0813">Transport</keyword>
<keyword evidence="5 8" id="KW-0256">Endoplasmic reticulum</keyword>
<dbReference type="GO" id="GO:0031901">
    <property type="term" value="C:early endosome membrane"/>
    <property type="evidence" value="ECO:0007669"/>
    <property type="project" value="UniProtKB-SubCell"/>
</dbReference>
<dbReference type="GO" id="GO:0022890">
    <property type="term" value="F:inorganic cation transmembrane transporter activity"/>
    <property type="evidence" value="ECO:0007669"/>
    <property type="project" value="TreeGrafter"/>
</dbReference>
<dbReference type="GO" id="GO:0072546">
    <property type="term" value="C:EMC complex"/>
    <property type="evidence" value="ECO:0007669"/>
    <property type="project" value="UniProtKB-UniRule"/>
</dbReference>
<comment type="subcellular location">
    <subcellularLocation>
        <location evidence="1">Endoplasmic reticulum membrane</location>
        <topology evidence="1">Multi-pass membrane protein</topology>
    </subcellularLocation>
    <subcellularLocation>
        <location evidence="8">Golgi apparatus membrane</location>
        <topology evidence="8">Multi-pass membrane protein</topology>
    </subcellularLocation>
    <subcellularLocation>
        <location evidence="8">Early endosome membrane</location>
        <topology evidence="8">Multi-pass membrane protein</topology>
    </subcellularLocation>
</comment>
<dbReference type="Pfam" id="PF10270">
    <property type="entry name" value="MMgT"/>
    <property type="match status" value="1"/>
</dbReference>
<dbReference type="GO" id="GO:0005886">
    <property type="term" value="C:plasma membrane"/>
    <property type="evidence" value="ECO:0007669"/>
    <property type="project" value="TreeGrafter"/>
</dbReference>
<comment type="function">
    <text evidence="8">Part of the endoplasmic reticulum membrane protein complex (EMC) that enables the energy-independent insertion into endoplasmic reticulum membranes of newly synthesized membrane proteins. May be involved in Mg(2+) transport.</text>
</comment>
<comment type="similarity">
    <text evidence="2 8">Belongs to the membrane magnesium transporter (TC 1.A.67) family.</text>
</comment>
<dbReference type="EMBL" id="GFDG01000391">
    <property type="protein sequence ID" value="JAV18408.1"/>
    <property type="molecule type" value="Transcribed_RNA"/>
</dbReference>
<name>A0A1L8EIB7_HAEIR</name>
<keyword evidence="4 8" id="KW-0812">Transmembrane</keyword>
<keyword evidence="6 8" id="KW-1133">Transmembrane helix</keyword>